<keyword evidence="7" id="KW-0560">Oxidoreductase</keyword>
<keyword evidence="6" id="KW-0809">Transit peptide</keyword>
<dbReference type="InterPro" id="IPR016164">
    <property type="entry name" value="FAD-linked_Oxase-like_C"/>
</dbReference>
<dbReference type="PROSITE" id="PS51379">
    <property type="entry name" value="4FE4S_FER_2"/>
    <property type="match status" value="1"/>
</dbReference>
<dbReference type="PROSITE" id="PS51387">
    <property type="entry name" value="FAD_PCMH"/>
    <property type="match status" value="1"/>
</dbReference>
<dbReference type="Gene3D" id="3.30.465.10">
    <property type="match status" value="1"/>
</dbReference>
<dbReference type="InterPro" id="IPR016169">
    <property type="entry name" value="FAD-bd_PCMH_sub2"/>
</dbReference>
<dbReference type="InterPro" id="IPR006094">
    <property type="entry name" value="Oxid_FAD_bind_N"/>
</dbReference>
<organism evidence="13 14">
    <name type="scientific">Pseudodesulfovibrio nedwellii</name>
    <dbReference type="NCBI Taxonomy" id="2973072"/>
    <lineage>
        <taxon>Bacteria</taxon>
        <taxon>Pseudomonadati</taxon>
        <taxon>Thermodesulfobacteriota</taxon>
        <taxon>Desulfovibrionia</taxon>
        <taxon>Desulfovibrionales</taxon>
        <taxon>Desulfovibrionaceae</taxon>
    </lineage>
</organism>
<dbReference type="InterPro" id="IPR017896">
    <property type="entry name" value="4Fe4S_Fe-S-bd"/>
</dbReference>
<evidence type="ECO:0000259" key="11">
    <source>
        <dbReference type="PROSITE" id="PS51379"/>
    </source>
</evidence>
<accession>A0ABM8B4I1</accession>
<reference evidence="13 14" key="1">
    <citation type="submission" date="2022-08" db="EMBL/GenBank/DDBJ databases">
        <title>Genome Sequence of the sulphate-reducing bacterium, Pseudodesulfovibrio sp. SYK.</title>
        <authorList>
            <person name="Kondo R."/>
            <person name="Kataoka T."/>
        </authorList>
    </citation>
    <scope>NUCLEOTIDE SEQUENCE [LARGE SCALE GENOMIC DNA]</scope>
    <source>
        <strain evidence="13 14">SYK</strain>
    </source>
</reference>
<dbReference type="EC" id="1.1.2.4" evidence="10"/>
<keyword evidence="3" id="KW-0285">Flavoprotein</keyword>
<evidence type="ECO:0000256" key="9">
    <source>
        <dbReference type="ARBA" id="ARBA00023014"/>
    </source>
</evidence>
<evidence type="ECO:0000256" key="1">
    <source>
        <dbReference type="ARBA" id="ARBA00001974"/>
    </source>
</evidence>
<evidence type="ECO:0000256" key="7">
    <source>
        <dbReference type="ARBA" id="ARBA00023002"/>
    </source>
</evidence>
<dbReference type="Gene3D" id="3.30.70.2740">
    <property type="match status" value="1"/>
</dbReference>
<comment type="similarity">
    <text evidence="2">Belongs to the FAD-binding oxidoreductase/transferase type 4 family.</text>
</comment>
<comment type="cofactor">
    <cofactor evidence="1">
        <name>FAD</name>
        <dbReference type="ChEBI" id="CHEBI:57692"/>
    </cofactor>
</comment>
<keyword evidence="8" id="KW-0408">Iron</keyword>
<dbReference type="PANTHER" id="PTHR11748:SF111">
    <property type="entry name" value="D-LACTATE DEHYDROGENASE, MITOCHONDRIAL-RELATED"/>
    <property type="match status" value="1"/>
</dbReference>
<dbReference type="Gene3D" id="1.10.1060.10">
    <property type="entry name" value="Alpha-helical ferredoxin"/>
    <property type="match status" value="1"/>
</dbReference>
<dbReference type="InterPro" id="IPR004017">
    <property type="entry name" value="Cys_rich_dom"/>
</dbReference>
<evidence type="ECO:0000313" key="14">
    <source>
        <dbReference type="Proteomes" id="UP001317742"/>
    </source>
</evidence>
<dbReference type="InterPro" id="IPR004113">
    <property type="entry name" value="FAD-bd_oxidored_4_C"/>
</dbReference>
<dbReference type="Proteomes" id="UP001317742">
    <property type="component" value="Chromosome"/>
</dbReference>
<dbReference type="Gene3D" id="3.30.43.10">
    <property type="entry name" value="Uridine Diphospho-n-acetylenolpyruvylglucosamine Reductase, domain 2"/>
    <property type="match status" value="1"/>
</dbReference>
<dbReference type="InterPro" id="IPR036318">
    <property type="entry name" value="FAD-bd_PCMH-like_sf"/>
</dbReference>
<evidence type="ECO:0000313" key="13">
    <source>
        <dbReference type="EMBL" id="BDQ38748.1"/>
    </source>
</evidence>
<evidence type="ECO:0000256" key="3">
    <source>
        <dbReference type="ARBA" id="ARBA00022630"/>
    </source>
</evidence>
<evidence type="ECO:0000256" key="4">
    <source>
        <dbReference type="ARBA" id="ARBA00022723"/>
    </source>
</evidence>
<dbReference type="SUPFAM" id="SSF55103">
    <property type="entry name" value="FAD-linked oxidases, C-terminal domain"/>
    <property type="match status" value="1"/>
</dbReference>
<dbReference type="InterPro" id="IPR009051">
    <property type="entry name" value="Helical_ferredxn"/>
</dbReference>
<protein>
    <recommendedName>
        <fullName evidence="10">D-lactate dehydrogenase (cytochrome)</fullName>
        <ecNumber evidence="10">1.1.2.4</ecNumber>
    </recommendedName>
</protein>
<evidence type="ECO:0000256" key="2">
    <source>
        <dbReference type="ARBA" id="ARBA00008000"/>
    </source>
</evidence>
<evidence type="ECO:0000256" key="10">
    <source>
        <dbReference type="ARBA" id="ARBA00038897"/>
    </source>
</evidence>
<keyword evidence="4" id="KW-0479">Metal-binding</keyword>
<evidence type="ECO:0000256" key="5">
    <source>
        <dbReference type="ARBA" id="ARBA00022827"/>
    </source>
</evidence>
<dbReference type="InterPro" id="IPR016166">
    <property type="entry name" value="FAD-bd_PCMH"/>
</dbReference>
<dbReference type="Pfam" id="PF01565">
    <property type="entry name" value="FAD_binding_4"/>
    <property type="match status" value="1"/>
</dbReference>
<dbReference type="Pfam" id="PF02754">
    <property type="entry name" value="CCG"/>
    <property type="match status" value="2"/>
</dbReference>
<name>A0ABM8B4I1_9BACT</name>
<feature type="domain" description="4Fe-4S ferredoxin-type" evidence="11">
    <location>
        <begin position="530"/>
        <end position="561"/>
    </location>
</feature>
<dbReference type="InterPro" id="IPR016167">
    <property type="entry name" value="FAD-bd_PCMH_sub1"/>
</dbReference>
<sequence>MCPIDVFIADVKNTFPEERVHTEELLVKAYSVDGSPFEPIAKAVVDVTTPQELEALLRYSHAHKVSLTFRGAGTGVSGQTIAEEVTVRLVGPHWKRLEILDDGERVRAGCCVVGGDINAALVPYKRLMTSDPSSVNSAFIGGMAATNAAGLSCTIDKNLYHMMTGLHFTLVDGTTVNTEDEASVAAFRKSHAKMLQDLLDIRERILNDEVMDEKVRRKFSIRNTAGYSLNAFTDYEDPVELLQHLIIGSEGTLAFIHSITIRTGVLKPLRATALVGFTSLDEAIQGVLRLEKTCDMYAVEFLNCVSLSALMQLPEFPNSLQGLGDDGCALLLETRGEDAATLNTNVGLVLEALSGVDVAVQPEFVMDHEVCESLWNIRRALFPILAGTRAPDEYAYSEDYCVPIENLPQACSSFVEILAKHGFTESGVHGHALHGNIHFSIPLRLNVEEDLARMGELIAEVGDVVLSLGGALKAEHGTGRAVAPFVRLEWGDDLYKVMQDLKHVIDPENLLNPKVILNDDPRCHLTNLKYAGPVDKIVDTCVDCGFCEYVCPSKEVGLSSRQRIYILRAIACLRASGDLTKAEAWQKLFDKKGRDLCATDGLCSMRCPLGLDIAGYMKKLRNEALTETEISRADKVAKHFKLVESTASSMLHVASAAHKLMGHTLATKTAPLIKGITGMTVPDLREIKLTGGSTMPTSRKTNGENRVVYFPSCAVRTMGYADDGVHKNEPLIDVTLRLLERAGFTVIIPDKTKGLCCGKAFETKGMFEQADYKSDELGRVLLRETGNGSIPVLCDTSPCLARMRKTLDERLDLYEPAEFVLNFLADKLCFTKKTRSVALHPTCSTREMGLVETLRQVAEKCVTEVVIPEEIHCCGFSGDKGFTHPELNASALRTLEESTRGCSEGYSTSRTCEIGLTLHGGKTYRNILYLIDECTTNK</sequence>
<dbReference type="PROSITE" id="PS00198">
    <property type="entry name" value="4FE4S_FER_1"/>
    <property type="match status" value="1"/>
</dbReference>
<gene>
    <name evidence="13" type="ORF">SYK_31080</name>
</gene>
<keyword evidence="5" id="KW-0274">FAD</keyword>
<dbReference type="EMBL" id="AP026709">
    <property type="protein sequence ID" value="BDQ38748.1"/>
    <property type="molecule type" value="Genomic_DNA"/>
</dbReference>
<dbReference type="SUPFAM" id="SSF46548">
    <property type="entry name" value="alpha-helical ferredoxin"/>
    <property type="match status" value="1"/>
</dbReference>
<proteinExistence type="inferred from homology"/>
<evidence type="ECO:0000256" key="8">
    <source>
        <dbReference type="ARBA" id="ARBA00023004"/>
    </source>
</evidence>
<dbReference type="RefSeq" id="WP_281761241.1">
    <property type="nucleotide sequence ID" value="NZ_AP026709.1"/>
</dbReference>
<keyword evidence="14" id="KW-1185">Reference proteome</keyword>
<dbReference type="Pfam" id="PF02913">
    <property type="entry name" value="FAD-oxidase_C"/>
    <property type="match status" value="1"/>
</dbReference>
<feature type="domain" description="FAD-binding PCMH-type" evidence="12">
    <location>
        <begin position="37"/>
        <end position="266"/>
    </location>
</feature>
<dbReference type="PANTHER" id="PTHR11748">
    <property type="entry name" value="D-LACTATE DEHYDROGENASE"/>
    <property type="match status" value="1"/>
</dbReference>
<keyword evidence="9" id="KW-0411">Iron-sulfur</keyword>
<evidence type="ECO:0000259" key="12">
    <source>
        <dbReference type="PROSITE" id="PS51387"/>
    </source>
</evidence>
<dbReference type="InterPro" id="IPR017900">
    <property type="entry name" value="4Fe4S_Fe_S_CS"/>
</dbReference>
<dbReference type="SUPFAM" id="SSF56176">
    <property type="entry name" value="FAD-binding/transporter-associated domain-like"/>
    <property type="match status" value="1"/>
</dbReference>
<evidence type="ECO:0000256" key="6">
    <source>
        <dbReference type="ARBA" id="ARBA00022946"/>
    </source>
</evidence>
<dbReference type="Pfam" id="PF13183">
    <property type="entry name" value="Fer4_8"/>
    <property type="match status" value="1"/>
</dbReference>